<evidence type="ECO:0000256" key="9">
    <source>
        <dbReference type="ARBA" id="ARBA00022630"/>
    </source>
</evidence>
<keyword evidence="15" id="KW-0408">Iron</keyword>
<evidence type="ECO:0000256" key="19">
    <source>
        <dbReference type="ARBA" id="ARBA00024383"/>
    </source>
</evidence>
<evidence type="ECO:0000256" key="21">
    <source>
        <dbReference type="ARBA" id="ARBA00057049"/>
    </source>
</evidence>
<evidence type="ECO:0000256" key="7">
    <source>
        <dbReference type="ARBA" id="ARBA00011233"/>
    </source>
</evidence>
<evidence type="ECO:0000259" key="26">
    <source>
        <dbReference type="PROSITE" id="PS51278"/>
    </source>
</evidence>
<evidence type="ECO:0000256" key="17">
    <source>
        <dbReference type="ARBA" id="ARBA00023164"/>
    </source>
</evidence>
<evidence type="ECO:0000256" key="11">
    <source>
        <dbReference type="ARBA" id="ARBA00022723"/>
    </source>
</evidence>
<keyword evidence="14" id="KW-0560">Oxidoreductase</keyword>
<dbReference type="UniPathway" id="UPA00045"/>
<dbReference type="InterPro" id="IPR002489">
    <property type="entry name" value="Glu_synth_asu_C"/>
</dbReference>
<dbReference type="NCBIfam" id="NF008730">
    <property type="entry name" value="PRK11750.1"/>
    <property type="match status" value="1"/>
</dbReference>
<dbReference type="InterPro" id="IPR028261">
    <property type="entry name" value="DPD_II"/>
</dbReference>
<keyword evidence="18 24" id="KW-0003">3Fe-4S</keyword>
<keyword evidence="11" id="KW-0479">Metal-binding</keyword>
<dbReference type="GO" id="GO:0016639">
    <property type="term" value="F:oxidoreductase activity, acting on the CH-NH2 group of donors, NAD or NADP as acceptor"/>
    <property type="evidence" value="ECO:0007669"/>
    <property type="project" value="InterPro"/>
</dbReference>
<evidence type="ECO:0000256" key="10">
    <source>
        <dbReference type="ARBA" id="ARBA00022643"/>
    </source>
</evidence>
<dbReference type="Pfam" id="PF14691">
    <property type="entry name" value="Fer4_20"/>
    <property type="match status" value="1"/>
</dbReference>
<evidence type="ECO:0000256" key="20">
    <source>
        <dbReference type="ARBA" id="ARBA00048867"/>
    </source>
</evidence>
<dbReference type="GO" id="GO:0010181">
    <property type="term" value="F:FMN binding"/>
    <property type="evidence" value="ECO:0007669"/>
    <property type="project" value="InterPro"/>
</dbReference>
<dbReference type="FunFam" id="1.10.1060.10:FF:000006">
    <property type="entry name" value="Glutamate synthase (NADPH/NADH)"/>
    <property type="match status" value="1"/>
</dbReference>
<dbReference type="SUPFAM" id="SSF51971">
    <property type="entry name" value="Nucleotide-binding domain"/>
    <property type="match status" value="2"/>
</dbReference>
<dbReference type="PANTHER" id="PTHR43100:SF1">
    <property type="entry name" value="GLUTAMATE SYNTHASE [NADPH] SMALL CHAIN"/>
    <property type="match status" value="1"/>
</dbReference>
<dbReference type="Pfam" id="PF00310">
    <property type="entry name" value="GATase_2"/>
    <property type="match status" value="1"/>
</dbReference>
<dbReference type="UniPathway" id="UPA00634">
    <property type="reaction ID" value="UER00690"/>
</dbReference>
<dbReference type="Pfam" id="PF01493">
    <property type="entry name" value="GXGXG"/>
    <property type="match status" value="1"/>
</dbReference>
<dbReference type="Proteomes" id="UP000193467">
    <property type="component" value="Unassembled WGS sequence"/>
</dbReference>
<keyword evidence="9" id="KW-0285">Flavoprotein</keyword>
<dbReference type="InterPro" id="IPR012220">
    <property type="entry name" value="Glu_synth_euk"/>
</dbReference>
<dbReference type="InterPro" id="IPR006005">
    <property type="entry name" value="Glut_synth_ssu1"/>
</dbReference>
<dbReference type="InterPro" id="IPR002932">
    <property type="entry name" value="Glu_synthdom"/>
</dbReference>
<dbReference type="InterPro" id="IPR013785">
    <property type="entry name" value="Aldolase_TIM"/>
</dbReference>
<comment type="pathway">
    <text evidence="5">Amino-acid biosynthesis; L-glutamate biosynthesis via GLT pathway; L-glutamate from 2-oxoglutarate and L-glutamine (NAD(+) route): step 1/1.</text>
</comment>
<comment type="cofactor">
    <cofactor evidence="1">
        <name>FMN</name>
        <dbReference type="ChEBI" id="CHEBI:58210"/>
    </cofactor>
</comment>
<dbReference type="GO" id="GO:0097054">
    <property type="term" value="P:L-glutamate biosynthetic process"/>
    <property type="evidence" value="ECO:0007669"/>
    <property type="project" value="UniProtKB-UniPathway"/>
</dbReference>
<name>A0A1Y2DL40_9BASI</name>
<dbReference type="FunFam" id="3.20.20.70:FF:000031">
    <property type="entry name" value="Glutamate synthase 1 [NADH]"/>
    <property type="match status" value="1"/>
</dbReference>
<feature type="binding site" evidence="24">
    <location>
        <position position="1217"/>
    </location>
    <ligand>
        <name>[3Fe-4S] cluster</name>
        <dbReference type="ChEBI" id="CHEBI:21137"/>
    </ligand>
</feature>
<dbReference type="CDD" id="cd00982">
    <property type="entry name" value="gltB_C"/>
    <property type="match status" value="1"/>
</dbReference>
<comment type="similarity">
    <text evidence="6">Belongs to the glutamate synthase family.</text>
</comment>
<keyword evidence="17" id="KW-0314">Glutamate biosynthesis</keyword>
<dbReference type="SUPFAM" id="SSF46548">
    <property type="entry name" value="alpha-helical ferredoxin"/>
    <property type="match status" value="1"/>
</dbReference>
<dbReference type="PRINTS" id="PR00419">
    <property type="entry name" value="ADXRDTASE"/>
</dbReference>
<keyword evidence="10" id="KW-0288">FMN</keyword>
<dbReference type="FunFam" id="3.50.50.60:FF:000022">
    <property type="entry name" value="Glutamate synthase [NADH], amyloplastic"/>
    <property type="match status" value="1"/>
</dbReference>
<keyword evidence="12" id="KW-0274">FAD</keyword>
<evidence type="ECO:0000256" key="16">
    <source>
        <dbReference type="ARBA" id="ARBA00023014"/>
    </source>
</evidence>
<dbReference type="CDD" id="cd02808">
    <property type="entry name" value="GltS_FMN"/>
    <property type="match status" value="1"/>
</dbReference>
<evidence type="ECO:0000313" key="28">
    <source>
        <dbReference type="Proteomes" id="UP000193467"/>
    </source>
</evidence>
<organism evidence="27 28">
    <name type="scientific">Leucosporidium creatinivorum</name>
    <dbReference type="NCBI Taxonomy" id="106004"/>
    <lineage>
        <taxon>Eukaryota</taxon>
        <taxon>Fungi</taxon>
        <taxon>Dikarya</taxon>
        <taxon>Basidiomycota</taxon>
        <taxon>Pucciniomycotina</taxon>
        <taxon>Microbotryomycetes</taxon>
        <taxon>Leucosporidiales</taxon>
        <taxon>Leucosporidium</taxon>
    </lineage>
</organism>
<evidence type="ECO:0000256" key="12">
    <source>
        <dbReference type="ARBA" id="ARBA00022827"/>
    </source>
</evidence>
<dbReference type="InterPro" id="IPR029055">
    <property type="entry name" value="Ntn_hydrolases_N"/>
</dbReference>
<dbReference type="FunFam" id="2.160.20.60:FF:000001">
    <property type="entry name" value="Glutamate synthase, large subunit"/>
    <property type="match status" value="1"/>
</dbReference>
<dbReference type="InterPro" id="IPR036485">
    <property type="entry name" value="Glu_synth_asu_C_sf"/>
</dbReference>
<gene>
    <name evidence="27" type="ORF">BCR35DRAFT_309225</name>
</gene>
<keyword evidence="16 24" id="KW-0411">Iron-sulfur</keyword>
<dbReference type="SUPFAM" id="SSF56235">
    <property type="entry name" value="N-terminal nucleophile aminohydrolases (Ntn hydrolases)"/>
    <property type="match status" value="1"/>
</dbReference>
<dbReference type="Gene3D" id="3.60.20.10">
    <property type="entry name" value="Glutamine Phosphoribosylpyrophosphate, subunit 1, domain 1"/>
    <property type="match status" value="1"/>
</dbReference>
<dbReference type="InterPro" id="IPR006982">
    <property type="entry name" value="Glu_synth_centr_N"/>
</dbReference>
<dbReference type="EC" id="1.4.1.14" evidence="19"/>
<proteinExistence type="inferred from homology"/>
<evidence type="ECO:0000256" key="24">
    <source>
        <dbReference type="PIRSR" id="PIRSR000187-2"/>
    </source>
</evidence>
<dbReference type="Gene3D" id="1.10.1060.10">
    <property type="entry name" value="Alpha-helical ferredoxin"/>
    <property type="match status" value="1"/>
</dbReference>
<dbReference type="Gene3D" id="2.160.20.60">
    <property type="entry name" value="Glutamate synthase, alpha subunit, C-terminal domain"/>
    <property type="match status" value="1"/>
</dbReference>
<keyword evidence="28" id="KW-1185">Reference proteome</keyword>
<dbReference type="NCBIfam" id="TIGR01317">
    <property type="entry name" value="GOGAT_sm_gam"/>
    <property type="match status" value="1"/>
</dbReference>
<dbReference type="Gene3D" id="3.50.50.60">
    <property type="entry name" value="FAD/NAD(P)-binding domain"/>
    <property type="match status" value="1"/>
</dbReference>
<dbReference type="PIRSF" id="PIRSF000187">
    <property type="entry name" value="GOGAT"/>
    <property type="match status" value="1"/>
</dbReference>
<evidence type="ECO:0000256" key="3">
    <source>
        <dbReference type="ARBA" id="ARBA00004802"/>
    </source>
</evidence>
<comment type="catalytic activity">
    <reaction evidence="20">
        <text>2 L-glutamate + NAD(+) = L-glutamine + 2-oxoglutarate + NADH + H(+)</text>
        <dbReference type="Rhea" id="RHEA:13753"/>
        <dbReference type="ChEBI" id="CHEBI:15378"/>
        <dbReference type="ChEBI" id="CHEBI:16810"/>
        <dbReference type="ChEBI" id="CHEBI:29985"/>
        <dbReference type="ChEBI" id="CHEBI:57540"/>
        <dbReference type="ChEBI" id="CHEBI:57945"/>
        <dbReference type="ChEBI" id="CHEBI:58359"/>
        <dbReference type="EC" id="1.4.1.14"/>
    </reaction>
</comment>
<dbReference type="STRING" id="106004.A0A1Y2DL40"/>
<evidence type="ECO:0000256" key="25">
    <source>
        <dbReference type="SAM" id="MobiDB-lite"/>
    </source>
</evidence>
<dbReference type="InterPro" id="IPR009051">
    <property type="entry name" value="Helical_ferredxn"/>
</dbReference>
<dbReference type="InterPro" id="IPR036188">
    <property type="entry name" value="FAD/NAD-bd_sf"/>
</dbReference>
<accession>A0A1Y2DL40</accession>
<dbReference type="CDD" id="cd00713">
    <property type="entry name" value="GltS"/>
    <property type="match status" value="1"/>
</dbReference>
<dbReference type="SUPFAM" id="SSF69336">
    <property type="entry name" value="Alpha subunit of glutamate synthase, C-terminal domain"/>
    <property type="match status" value="1"/>
</dbReference>
<comment type="caution">
    <text evidence="27">The sequence shown here is derived from an EMBL/GenBank/DDBJ whole genome shotgun (WGS) entry which is preliminary data.</text>
</comment>
<feature type="domain" description="Glutamine amidotransferase type-2" evidence="26">
    <location>
        <begin position="76"/>
        <end position="484"/>
    </location>
</feature>
<comment type="pathway">
    <text evidence="4">Nitrogen metabolism.</text>
</comment>
<evidence type="ECO:0000256" key="14">
    <source>
        <dbReference type="ARBA" id="ARBA00023002"/>
    </source>
</evidence>
<dbReference type="InterPro" id="IPR017932">
    <property type="entry name" value="GATase_2_dom"/>
</dbReference>
<evidence type="ECO:0000256" key="4">
    <source>
        <dbReference type="ARBA" id="ARBA00004909"/>
    </source>
</evidence>
<evidence type="ECO:0000256" key="1">
    <source>
        <dbReference type="ARBA" id="ARBA00001917"/>
    </source>
</evidence>
<feature type="binding site" evidence="24">
    <location>
        <position position="1206"/>
    </location>
    <ligand>
        <name>[3Fe-4S] cluster</name>
        <dbReference type="ChEBI" id="CHEBI:21137"/>
    </ligand>
</feature>
<evidence type="ECO:0000256" key="15">
    <source>
        <dbReference type="ARBA" id="ARBA00023004"/>
    </source>
</evidence>
<feature type="active site" description="For GATase activity" evidence="23">
    <location>
        <position position="76"/>
    </location>
</feature>
<feature type="compositionally biased region" description="Basic and acidic residues" evidence="25">
    <location>
        <begin position="35"/>
        <end position="47"/>
    </location>
</feature>
<dbReference type="Pfam" id="PF07992">
    <property type="entry name" value="Pyr_redox_2"/>
    <property type="match status" value="1"/>
</dbReference>
<dbReference type="FunCoup" id="A0A1Y2DL40">
    <property type="interactions" value="166"/>
</dbReference>
<dbReference type="GO" id="GO:0050660">
    <property type="term" value="F:flavin adenine dinucleotide binding"/>
    <property type="evidence" value="ECO:0007669"/>
    <property type="project" value="InterPro"/>
</dbReference>
<evidence type="ECO:0000313" key="27">
    <source>
        <dbReference type="EMBL" id="ORY59889.1"/>
    </source>
</evidence>
<dbReference type="SUPFAM" id="SSF51395">
    <property type="entry name" value="FMN-linked oxidoreductases"/>
    <property type="match status" value="1"/>
</dbReference>
<dbReference type="PANTHER" id="PTHR43100">
    <property type="entry name" value="GLUTAMATE SYNTHASE [NADPH] SMALL CHAIN"/>
    <property type="match status" value="1"/>
</dbReference>
<dbReference type="Pfam" id="PF04898">
    <property type="entry name" value="Glu_syn_central"/>
    <property type="match status" value="1"/>
</dbReference>
<dbReference type="InParanoid" id="A0A1Y2DL40"/>
<dbReference type="PROSITE" id="PS51278">
    <property type="entry name" value="GATASE_TYPE_2"/>
    <property type="match status" value="1"/>
</dbReference>
<dbReference type="FunFam" id="3.60.20.10:FF:000001">
    <property type="entry name" value="Glutamate synthase, large subunit"/>
    <property type="match status" value="1"/>
</dbReference>
<dbReference type="InterPro" id="IPR051394">
    <property type="entry name" value="Glutamate_Synthase"/>
</dbReference>
<comment type="subunit">
    <text evidence="7">Homotrimer.</text>
</comment>
<comment type="cofactor">
    <cofactor evidence="24">
        <name>[3Fe-4S] cluster</name>
        <dbReference type="ChEBI" id="CHEBI:21137"/>
    </cofactor>
    <text evidence="24">Binds 1 [3Fe-4S] cluster.</text>
</comment>
<evidence type="ECO:0000256" key="2">
    <source>
        <dbReference type="ARBA" id="ARBA00001974"/>
    </source>
</evidence>
<dbReference type="GO" id="GO:0051538">
    <property type="term" value="F:3 iron, 4 sulfur cluster binding"/>
    <property type="evidence" value="ECO:0007669"/>
    <property type="project" value="UniProtKB-KW"/>
</dbReference>
<reference evidence="27 28" key="1">
    <citation type="submission" date="2016-07" db="EMBL/GenBank/DDBJ databases">
        <title>Pervasive Adenine N6-methylation of Active Genes in Fungi.</title>
        <authorList>
            <consortium name="DOE Joint Genome Institute"/>
            <person name="Mondo S.J."/>
            <person name="Dannebaum R.O."/>
            <person name="Kuo R.C."/>
            <person name="Labutti K."/>
            <person name="Haridas S."/>
            <person name="Kuo A."/>
            <person name="Salamov A."/>
            <person name="Ahrendt S.R."/>
            <person name="Lipzen A."/>
            <person name="Sullivan W."/>
            <person name="Andreopoulos W.B."/>
            <person name="Clum A."/>
            <person name="Lindquist E."/>
            <person name="Daum C."/>
            <person name="Ramamoorthy G.K."/>
            <person name="Gryganskyi A."/>
            <person name="Culley D."/>
            <person name="Magnuson J.K."/>
            <person name="James T.Y."/>
            <person name="O'Malley M.A."/>
            <person name="Stajich J.E."/>
            <person name="Spatafora J.W."/>
            <person name="Visel A."/>
            <person name="Grigoriev I.V."/>
        </authorList>
    </citation>
    <scope>NUCLEOTIDE SEQUENCE [LARGE SCALE GENOMIC DNA]</scope>
    <source>
        <strain evidence="27 28">62-1032</strain>
    </source>
</reference>
<dbReference type="Gene3D" id="3.20.20.70">
    <property type="entry name" value="Aldolase class I"/>
    <property type="match status" value="2"/>
</dbReference>
<evidence type="ECO:0000256" key="18">
    <source>
        <dbReference type="ARBA" id="ARBA00023291"/>
    </source>
</evidence>
<dbReference type="GO" id="GO:0005506">
    <property type="term" value="F:iron ion binding"/>
    <property type="evidence" value="ECO:0007669"/>
    <property type="project" value="InterPro"/>
</dbReference>
<protein>
    <recommendedName>
        <fullName evidence="22">Glutamate synthase [NADH]</fullName>
        <ecNumber evidence="19">1.4.1.14</ecNumber>
    </recommendedName>
</protein>
<dbReference type="Pfam" id="PF01645">
    <property type="entry name" value="Glu_synthase"/>
    <property type="match status" value="1"/>
</dbReference>
<sequence>MAITPLRNLSNNKKHVSFELDSNRQGQSNVLDAPLDPKEDGGDDRLPHATNVARDQFGSLPAAQGLYDPDNEKDSCGVGFVCHIKGKPSHKIVSDAKALLCNMTHRGATGADSRDGDGAGIMVGIPHAFFVRESERELGVKLPKEGEYAVGNVFFKKGNDDLLTSHRATFEQIAESLNLRVLGWRQVPTDGTILGPAALSREPLILQPVVVLATSYGHGSEPDPNSTFDEKYFERQLYVLRKHATHTLLLSSGFYICSLSNKNVVYKGQLSPSQVYNYYHDLNHVLFASHFCLVHSRFSTNTFPSWDRAQPMRWAAHNGEINTVRGNKNWMRAREGNLQSSRFADELDLLYPIIETGGSDSAAFDNVLELLTVNSVITLPEAVMMLVPEAWQNNPEMEKEKVAFYQWAACLMEPWDGPALFAFADGRYCGANLDRNGLRPCRWITTTDDLMICGSEVGTIYVEPEKVTRKGRLQPGKMLLVDTVEGRIVDDKELKMKTAAKQPFASWLESQMLRLPNIIAKERAKGASLSTVLDDTTVSTDPKLLAFGYSFEQLDLLLRPLVNEGKEALGSMGNDAPLACMATAPRVMFDYFRQLFAQVTNPPIDPIREAIVMSLECYVGAEGNLLEMNQNQCHRLLLTSPVLSIEEANALKKLDSVHPDWPSRTIDITFDKAEGLAGYQACLDRVCAETSKAIAENIRVIVLSDRAVGPDRVAISSAVATGGVHHHLVRNKQRSKVALIVETGEAREVHHICVLVGYGADGVCPYLCFEAMLKLRREGLLKGGLSEQKVIENYMYATNNGILKVMSKMGISTLQSYKGAQIFEALGLAEEVVDRCFVGTASRVSGSNFELLAIDAFELHERGYPSRDTILPPGLPETGEYHWRDGGEAHINDPTGIAQLQNAVREKNQSSYDAYAENARRQVRAVTLRGLLDFDFENAHEIPLEQVEPWHEIVKRFVTGAMSYGSISMEAHSSLAIAMNRIGGKSNTGEGGEDAERSEIMPNGDTMRSAIKQIASGRFGVTSNYLADADELQIKMAQGAKPGEGGELPGHKVSKSIARTRHSTAGVGLISPPPHHDIYSIEDLKQLIYDLKCANPRSRISVKLVSEVGVGVVASGVAKAKADHILISGHDGGTGASRWTGIKYAGLPWELGLAETHQTLVLNDLRGRVTLQTDGQIRTGRDVAVACLLGAEEWGFATTPLLAMGCIMMRKCHLNTCPVGIATQDPALRAKFTGQPEHVINFFFYVAEELRGLMAKLGFRTINEMVGRSDLLKVDDALRNPKTAHLDLSAMLKPAWQMRPGVATYKSRAQDHKLYVRLDNKFIDESEPALLKGLPVRIECDVVNTDRALGTTLSNHVSKRYGEEGLPKDTIHIYAKGSAGQSLGAFLAPGITIELEGDANDYVCKGLSGGRMIIYPPEKSTFKAEENILVGNVCLYGATSGQAYFRGVAAERFAVRNSGAIAVVEGCGSHGCEYMTGGRVVILGPVGDNFAAGMSGGIAYVFDGDKEFRKRCNMEMVEVDTVNNPHEIAELRSMIEDHQHWTGSHLAERILKNFNQILPRFVRVMPLDYKAVLEAEAAKAAAAKKSKPVELIQSTSRPASPPKVAEPAVVDLEDAMVDEATAKKRIETLDKVRGFMKYKRLAESYRNPRKRVKDWAEISSRLSEDDCKVQAARCMDCGVPFCQSDTGCPIGNIIPKWNDLVFKGQWQDALNRLLMTNNFPEFTGRVCPAPCESACVLGINEQPVGIKSIECAIIDKGFEMGWMKPQPPQVRSGKKVAIIGSGPAGLAAADQLNKAGHSVTVYDRQDRCGGLLIYGIPNPKLDKRVVQRRLDLMSEEGVEFIPKAHVGVNVDAAEIRKNNDAVVMATGATWPRDLKIPNRNLDGIHFAMEFLSLNTKSLLDSNLEDNAYLSAKGKNVIVIGGGDTGNDCIGTSVRHGAKSVTNFELLPMPPATRDPVSNPWPTFNRAFKIDYGHSEVATMFGKDPREYSINAKEFVSDGDGKVKGINTIRVAWEKDSLGQWKMSEVPGSEEFFPADLVLLSMGFLGPEDAAIKAFGIEQDGRSNIKAAYGKHATNVEGVFAAGDCRRGQSLIVWGIAEGRNAAVAVDKYLAGETRLPSAGSIKERSFTPATYKTPVVIAAQA</sequence>
<dbReference type="GO" id="GO:0016040">
    <property type="term" value="F:glutamate synthase (NADH) activity"/>
    <property type="evidence" value="ECO:0007669"/>
    <property type="project" value="UniProtKB-EC"/>
</dbReference>
<dbReference type="InterPro" id="IPR023753">
    <property type="entry name" value="FAD/NAD-binding_dom"/>
</dbReference>
<keyword evidence="8" id="KW-0028">Amino-acid biosynthesis</keyword>
<evidence type="ECO:0000256" key="22">
    <source>
        <dbReference type="ARBA" id="ARBA00068518"/>
    </source>
</evidence>
<evidence type="ECO:0000256" key="5">
    <source>
        <dbReference type="ARBA" id="ARBA00004944"/>
    </source>
</evidence>
<dbReference type="OrthoDB" id="4327079at2759"/>
<dbReference type="GO" id="GO:0019676">
    <property type="term" value="P:ammonia assimilation cycle"/>
    <property type="evidence" value="ECO:0007669"/>
    <property type="project" value="UniProtKB-ARBA"/>
</dbReference>
<comment type="function">
    <text evidence="21">Forms L-glutamate from L-glutamine and 2-oxoglutarate. Represents an alternative pathway to L-glutamate dehydrogenase for the biosynthesis of L-glutamate. Participates with glutamine synthetase in ammonia assimilation processes. The enzyme is specific for NADH, L-glutamine and 2-oxoglutarate.</text>
</comment>
<dbReference type="FunFam" id="3.20.20.70:FF:000017">
    <property type="entry name" value="Glutamate synthase [NADH], amyloplastic"/>
    <property type="match status" value="1"/>
</dbReference>
<keyword evidence="13" id="KW-0315">Glutamine amidotransferase</keyword>
<feature type="binding site" evidence="24">
    <location>
        <position position="1212"/>
    </location>
    <ligand>
        <name>[3Fe-4S] cluster</name>
        <dbReference type="ChEBI" id="CHEBI:21137"/>
    </ligand>
</feature>
<evidence type="ECO:0000256" key="23">
    <source>
        <dbReference type="PIRSR" id="PIRSR000187-1"/>
    </source>
</evidence>
<dbReference type="EMBL" id="MCGR01000075">
    <property type="protein sequence ID" value="ORY59889.1"/>
    <property type="molecule type" value="Genomic_DNA"/>
</dbReference>
<comment type="cofactor">
    <cofactor evidence="2">
        <name>FAD</name>
        <dbReference type="ChEBI" id="CHEBI:57692"/>
    </cofactor>
</comment>
<dbReference type="Gene3D" id="3.40.50.720">
    <property type="entry name" value="NAD(P)-binding Rossmann-like Domain"/>
    <property type="match status" value="1"/>
</dbReference>
<evidence type="ECO:0000256" key="13">
    <source>
        <dbReference type="ARBA" id="ARBA00022962"/>
    </source>
</evidence>
<feature type="region of interest" description="Disordered" evidence="25">
    <location>
        <begin position="22"/>
        <end position="47"/>
    </location>
</feature>
<evidence type="ECO:0000256" key="8">
    <source>
        <dbReference type="ARBA" id="ARBA00022605"/>
    </source>
</evidence>
<evidence type="ECO:0000256" key="6">
    <source>
        <dbReference type="ARBA" id="ARBA00009716"/>
    </source>
</evidence>
<comment type="pathway">
    <text evidence="3">Energy metabolism; nitrogen metabolism.</text>
</comment>